<gene>
    <name evidence="3" type="ORF">S03H2_36619</name>
</gene>
<dbReference type="EMBL" id="BARU01022481">
    <property type="protein sequence ID" value="GAH57322.1"/>
    <property type="molecule type" value="Genomic_DNA"/>
</dbReference>
<dbReference type="Pfam" id="PF13490">
    <property type="entry name" value="zf-HC2"/>
    <property type="match status" value="1"/>
</dbReference>
<evidence type="ECO:0000313" key="3">
    <source>
        <dbReference type="EMBL" id="GAH57322.1"/>
    </source>
</evidence>
<sequence length="183" mass="20514">MDCSSVQRLLSPFLKGRLSHREASVVKLHLDSCEECREKCQFFKEEGRAFLDILEPPVPPGIKRRLLDATVHRDTPFSFAALFRARLFWAGAAAVFLVLTVLLAMRLQERPSEPTPSAAAPLFLVQLVDANDTVIVEKRFETREEAEAFITSVANLPVYGERYAPPGYAIRDVSLSGYEGEPF</sequence>
<evidence type="ECO:0000259" key="2">
    <source>
        <dbReference type="Pfam" id="PF13490"/>
    </source>
</evidence>
<dbReference type="InterPro" id="IPR041916">
    <property type="entry name" value="Anti_sigma_zinc_sf"/>
</dbReference>
<evidence type="ECO:0000256" key="1">
    <source>
        <dbReference type="SAM" id="Phobius"/>
    </source>
</evidence>
<feature type="transmembrane region" description="Helical" evidence="1">
    <location>
        <begin position="87"/>
        <end position="105"/>
    </location>
</feature>
<comment type="caution">
    <text evidence="3">The sequence shown here is derived from an EMBL/GenBank/DDBJ whole genome shotgun (WGS) entry which is preliminary data.</text>
</comment>
<organism evidence="3">
    <name type="scientific">marine sediment metagenome</name>
    <dbReference type="NCBI Taxonomy" id="412755"/>
    <lineage>
        <taxon>unclassified sequences</taxon>
        <taxon>metagenomes</taxon>
        <taxon>ecological metagenomes</taxon>
    </lineage>
</organism>
<feature type="domain" description="Putative zinc-finger" evidence="2">
    <location>
        <begin position="3"/>
        <end position="37"/>
    </location>
</feature>
<dbReference type="InterPro" id="IPR027383">
    <property type="entry name" value="Znf_put"/>
</dbReference>
<keyword evidence="1" id="KW-0812">Transmembrane</keyword>
<dbReference type="Gene3D" id="1.10.10.1320">
    <property type="entry name" value="Anti-sigma factor, zinc-finger domain"/>
    <property type="match status" value="1"/>
</dbReference>
<keyword evidence="1" id="KW-1133">Transmembrane helix</keyword>
<dbReference type="AlphaFoldDB" id="X1GJF5"/>
<accession>X1GJF5</accession>
<reference evidence="3" key="1">
    <citation type="journal article" date="2014" name="Front. Microbiol.">
        <title>High frequency of phylogenetically diverse reductive dehalogenase-homologous genes in deep subseafloor sedimentary metagenomes.</title>
        <authorList>
            <person name="Kawai M."/>
            <person name="Futagami T."/>
            <person name="Toyoda A."/>
            <person name="Takaki Y."/>
            <person name="Nishi S."/>
            <person name="Hori S."/>
            <person name="Arai W."/>
            <person name="Tsubouchi T."/>
            <person name="Morono Y."/>
            <person name="Uchiyama I."/>
            <person name="Ito T."/>
            <person name="Fujiyama A."/>
            <person name="Inagaki F."/>
            <person name="Takami H."/>
        </authorList>
    </citation>
    <scope>NUCLEOTIDE SEQUENCE</scope>
    <source>
        <strain evidence="3">Expedition CK06-06</strain>
    </source>
</reference>
<proteinExistence type="predicted"/>
<keyword evidence="1" id="KW-0472">Membrane</keyword>
<name>X1GJF5_9ZZZZ</name>
<protein>
    <recommendedName>
        <fullName evidence="2">Putative zinc-finger domain-containing protein</fullName>
    </recommendedName>
</protein>